<sequence length="243" mass="25480">MSLMIYRAENSAGEIFTLFSEPWAQVPEINWLHRRTLVKGMTWTVPLAATAIATPAFAASAQPTLKFTNGPYSVGTCQTLKDVIIQSTTDGTTPSPAGTTVSVTLPSGLIWSDGTTGTKSFTTDSNGQVVLSGIKADSTSGTKNINASSGGTSASAPVDVTKTADKAWLATNNGPGNTIDGILANSTPLAEPTIWRLMGHHYHKSTEIASNVFNAAGYNIRGQTGDYVTYTTAASCWAISIIL</sequence>
<gene>
    <name evidence="1" type="ORF">VT73_07105</name>
</gene>
<protein>
    <recommendedName>
        <fullName evidence="3">Big-1 domain-containing protein</fullName>
    </recommendedName>
</protein>
<dbReference type="EMBL" id="LBFI01000049">
    <property type="protein sequence ID" value="KKM44899.1"/>
    <property type="molecule type" value="Genomic_DNA"/>
</dbReference>
<comment type="caution">
    <text evidence="1">The sequence shown here is derived from an EMBL/GenBank/DDBJ whole genome shotgun (WGS) entry which is preliminary data.</text>
</comment>
<keyword evidence="2" id="KW-1185">Reference proteome</keyword>
<dbReference type="AlphaFoldDB" id="A0A0C5BIQ5"/>
<dbReference type="GeneID" id="93666328"/>
<reference evidence="1 2" key="1">
    <citation type="submission" date="2015-04" db="EMBL/GenBank/DDBJ databases">
        <title>Draft genome sequence of Rathayibacter toxicus strain FH-142 (AKA 70134 or CS 32), a Western Australian isolate.</title>
        <authorList>
            <consortium name="Consortium for Microbial Forensics and Genomics (microFORGE)"/>
            <person name="Knight B.M."/>
            <person name="Roberts D.P."/>
            <person name="Lin D."/>
            <person name="Hari K."/>
            <person name="Fletcher J."/>
            <person name="Melcher U."/>
            <person name="Blagden T."/>
            <person name="Luster D.G."/>
            <person name="Sechler A.J."/>
            <person name="Schneider W.L."/>
            <person name="Winegar R.A."/>
        </authorList>
    </citation>
    <scope>NUCLEOTIDE SEQUENCE [LARGE SCALE GENOMIC DNA]</scope>
    <source>
        <strain evidence="1 2">FH142</strain>
    </source>
</reference>
<dbReference type="PATRIC" id="fig|145458.7.peg.2296"/>
<dbReference type="Proteomes" id="UP000052979">
    <property type="component" value="Unassembled WGS sequence"/>
</dbReference>
<organism evidence="1 2">
    <name type="scientific">Rathayibacter toxicus</name>
    <dbReference type="NCBI Taxonomy" id="145458"/>
    <lineage>
        <taxon>Bacteria</taxon>
        <taxon>Bacillati</taxon>
        <taxon>Actinomycetota</taxon>
        <taxon>Actinomycetes</taxon>
        <taxon>Micrococcales</taxon>
        <taxon>Microbacteriaceae</taxon>
        <taxon>Rathayibacter</taxon>
    </lineage>
</organism>
<accession>A0A0C5BIQ5</accession>
<dbReference type="RefSeq" id="WP_042734359.1">
    <property type="nucleotide sequence ID" value="NZ_CP010848.1"/>
</dbReference>
<dbReference type="STRING" id="145458.APU90_06935"/>
<evidence type="ECO:0008006" key="3">
    <source>
        <dbReference type="Google" id="ProtNLM"/>
    </source>
</evidence>
<evidence type="ECO:0000313" key="1">
    <source>
        <dbReference type="EMBL" id="KKM44899.1"/>
    </source>
</evidence>
<dbReference type="KEGG" id="rtx:TI83_10120"/>
<proteinExistence type="predicted"/>
<evidence type="ECO:0000313" key="2">
    <source>
        <dbReference type="Proteomes" id="UP000052979"/>
    </source>
</evidence>
<name>A0A0C5BIQ5_9MICO</name>